<dbReference type="NCBIfam" id="TIGR02888">
    <property type="entry name" value="spore_YlmC_YmxH"/>
    <property type="match status" value="1"/>
</dbReference>
<gene>
    <name evidence="2" type="ORF">J2Z37_001546</name>
</gene>
<proteinExistence type="predicted"/>
<dbReference type="Gene3D" id="2.30.30.240">
    <property type="entry name" value="PRC-barrel domain"/>
    <property type="match status" value="1"/>
</dbReference>
<dbReference type="SUPFAM" id="SSF50346">
    <property type="entry name" value="PRC-barrel domain"/>
    <property type="match status" value="1"/>
</dbReference>
<dbReference type="PANTHER" id="PTHR40061:SF1">
    <property type="entry name" value="SPORULATION PROTEIN YLMC-RELATED"/>
    <property type="match status" value="1"/>
</dbReference>
<sequence>MRFSEFCNKEMIDLDNGERMGVLGQADLVIHPETGDIDSIILPSHSFLAWGKKRDEVIIPWNTIRKVGPEMIIVELKERGRARF</sequence>
<feature type="domain" description="PRC-barrel" evidence="1">
    <location>
        <begin position="2"/>
        <end position="76"/>
    </location>
</feature>
<dbReference type="InterPro" id="IPR027275">
    <property type="entry name" value="PRC-brl_dom"/>
</dbReference>
<dbReference type="RefSeq" id="WP_209809641.1">
    <property type="nucleotide sequence ID" value="NZ_JAGGKT010000003.1"/>
</dbReference>
<dbReference type="EMBL" id="JAGGKT010000003">
    <property type="protein sequence ID" value="MBP1931545.1"/>
    <property type="molecule type" value="Genomic_DNA"/>
</dbReference>
<protein>
    <submittedName>
        <fullName evidence="2">YlmC/YmxH family sporulation protein</fullName>
    </submittedName>
</protein>
<evidence type="ECO:0000313" key="3">
    <source>
        <dbReference type="Proteomes" id="UP001519343"/>
    </source>
</evidence>
<dbReference type="Pfam" id="PF05239">
    <property type="entry name" value="PRC"/>
    <property type="match status" value="1"/>
</dbReference>
<dbReference type="PANTHER" id="PTHR40061">
    <property type="entry name" value="SPORULATION PROTEIN YLMC-RELATED"/>
    <property type="match status" value="1"/>
</dbReference>
<keyword evidence="3" id="KW-1185">Reference proteome</keyword>
<accession>A0ABS4GMP5</accession>
<dbReference type="InterPro" id="IPR011033">
    <property type="entry name" value="PRC_barrel-like_sf"/>
</dbReference>
<organism evidence="2 3">
    <name type="scientific">Ammoniphilus resinae</name>
    <dbReference type="NCBI Taxonomy" id="861532"/>
    <lineage>
        <taxon>Bacteria</taxon>
        <taxon>Bacillati</taxon>
        <taxon>Bacillota</taxon>
        <taxon>Bacilli</taxon>
        <taxon>Bacillales</taxon>
        <taxon>Paenibacillaceae</taxon>
        <taxon>Aneurinibacillus group</taxon>
        <taxon>Ammoniphilus</taxon>
    </lineage>
</organism>
<comment type="caution">
    <text evidence="2">The sequence shown here is derived from an EMBL/GenBank/DDBJ whole genome shotgun (WGS) entry which is preliminary data.</text>
</comment>
<reference evidence="2 3" key="1">
    <citation type="submission" date="2021-03" db="EMBL/GenBank/DDBJ databases">
        <title>Genomic Encyclopedia of Type Strains, Phase IV (KMG-IV): sequencing the most valuable type-strain genomes for metagenomic binning, comparative biology and taxonomic classification.</title>
        <authorList>
            <person name="Goeker M."/>
        </authorList>
    </citation>
    <scope>NUCLEOTIDE SEQUENCE [LARGE SCALE GENOMIC DNA]</scope>
    <source>
        <strain evidence="2 3">DSM 24738</strain>
    </source>
</reference>
<dbReference type="InterPro" id="IPR014238">
    <property type="entry name" value="Spore_YlmC/YmxH"/>
</dbReference>
<evidence type="ECO:0000313" key="2">
    <source>
        <dbReference type="EMBL" id="MBP1931545.1"/>
    </source>
</evidence>
<evidence type="ECO:0000259" key="1">
    <source>
        <dbReference type="Pfam" id="PF05239"/>
    </source>
</evidence>
<name>A0ABS4GMP5_9BACL</name>
<dbReference type="Proteomes" id="UP001519343">
    <property type="component" value="Unassembled WGS sequence"/>
</dbReference>